<feature type="chain" id="PRO_5018175154" description="DUF4124 domain-containing protein" evidence="1">
    <location>
        <begin position="24"/>
        <end position="396"/>
    </location>
</feature>
<evidence type="ECO:0000256" key="1">
    <source>
        <dbReference type="SAM" id="SignalP"/>
    </source>
</evidence>
<dbReference type="InterPro" id="IPR025392">
    <property type="entry name" value="DUF4124"/>
</dbReference>
<accession>A0A3M5DJN0</accession>
<protein>
    <recommendedName>
        <fullName evidence="2">DUF4124 domain-containing protein</fullName>
    </recommendedName>
</protein>
<evidence type="ECO:0000313" key="4">
    <source>
        <dbReference type="Proteomes" id="UP000270834"/>
    </source>
</evidence>
<evidence type="ECO:0000313" key="3">
    <source>
        <dbReference type="EMBL" id="RMS50155.1"/>
    </source>
</evidence>
<feature type="domain" description="DUF4124" evidence="2">
    <location>
        <begin position="147"/>
        <end position="179"/>
    </location>
</feature>
<comment type="caution">
    <text evidence="3">The sequence shown here is derived from an EMBL/GenBank/DDBJ whole genome shotgun (WGS) entry which is preliminary data.</text>
</comment>
<feature type="signal peptide" evidence="1">
    <location>
        <begin position="1"/>
        <end position="23"/>
    </location>
</feature>
<gene>
    <name evidence="3" type="ORF">ALP65_02272</name>
</gene>
<dbReference type="AlphaFoldDB" id="A0A3M5DJN0"/>
<dbReference type="GO" id="GO:0042597">
    <property type="term" value="C:periplasmic space"/>
    <property type="evidence" value="ECO:0007669"/>
    <property type="project" value="InterPro"/>
</dbReference>
<keyword evidence="1" id="KW-0732">Signal</keyword>
<organism evidence="3 4">
    <name type="scientific">Pseudomonas aeruginosa</name>
    <dbReference type="NCBI Taxonomy" id="287"/>
    <lineage>
        <taxon>Bacteria</taxon>
        <taxon>Pseudomonadati</taxon>
        <taxon>Pseudomonadota</taxon>
        <taxon>Gammaproteobacteria</taxon>
        <taxon>Pseudomonadales</taxon>
        <taxon>Pseudomonadaceae</taxon>
        <taxon>Pseudomonas</taxon>
    </lineage>
</organism>
<dbReference type="InterPro" id="IPR010794">
    <property type="entry name" value="MalM"/>
</dbReference>
<dbReference type="GO" id="GO:0008643">
    <property type="term" value="P:carbohydrate transport"/>
    <property type="evidence" value="ECO:0007669"/>
    <property type="project" value="InterPro"/>
</dbReference>
<proteinExistence type="predicted"/>
<sequence>MMRASIVLCVFSLALPASSPGWASGGRYLTWVDDNGGVHNTFVDGQFDRQQRQARQRIGQSDQARVLNKADNATQWPGNSSGGESKRRYYTWIDANGNVQNSFYAGAKVAGQRADYVLPNGEHSAEYIDAEAFEGKGFVRSENGSPYYTWVDEKGRMHNSQIPPEERAARFKREAAPSSQIAFTEGRQIEFKQRPAALPGLDGAGQQSDALKALLKGTEMTIDDLYQDLQRRCCEQIAESDFTELDADEPRYEELNRFSPSFDFPMGRSFYAAIRLPRSQGVYGLRIRSFANRQVVYPSLLFLDEHKRPTRLVSDAVYKLNPETWYRYAFIEGTVPVRANRGERYVLLLTTDEDRSLQTLDNKPFKRPLQGLAVNEAGMQVHEHARQGGFELAVVR</sequence>
<dbReference type="EMBL" id="RBSQ01000944">
    <property type="protein sequence ID" value="RMS50155.1"/>
    <property type="molecule type" value="Genomic_DNA"/>
</dbReference>
<name>A0A3M5DJN0_PSEAI</name>
<dbReference type="Pfam" id="PF07148">
    <property type="entry name" value="MalM"/>
    <property type="match status" value="1"/>
</dbReference>
<reference evidence="3 4" key="1">
    <citation type="submission" date="2018-08" db="EMBL/GenBank/DDBJ databases">
        <title>Recombination of ecologically and evolutionarily significant loci maintains genetic cohesion in the Pseudomonas syringae species complex.</title>
        <authorList>
            <person name="Dillon M."/>
            <person name="Thakur S."/>
            <person name="Almeida R.N.D."/>
            <person name="Weir B.S."/>
            <person name="Guttman D.S."/>
        </authorList>
    </citation>
    <scope>NUCLEOTIDE SEQUENCE [LARGE SCALE GENOMIC DNA]</scope>
    <source>
        <strain evidence="3 4">ICMP 7846</strain>
    </source>
</reference>
<evidence type="ECO:0000259" key="2">
    <source>
        <dbReference type="Pfam" id="PF13511"/>
    </source>
</evidence>
<dbReference type="Pfam" id="PF13511">
    <property type="entry name" value="DUF4124"/>
    <property type="match status" value="1"/>
</dbReference>
<dbReference type="Proteomes" id="UP000270834">
    <property type="component" value="Unassembled WGS sequence"/>
</dbReference>